<evidence type="ECO:0000259" key="2">
    <source>
        <dbReference type="Pfam" id="PF05699"/>
    </source>
</evidence>
<dbReference type="Pfam" id="PF05699">
    <property type="entry name" value="Dimer_Tnp_hAT"/>
    <property type="match status" value="1"/>
</dbReference>
<dbReference type="EnsemblMetazoa" id="Aqu2.1.20082_001">
    <property type="protein sequence ID" value="Aqu2.1.20082_001"/>
    <property type="gene ID" value="Aqu2.1.20082"/>
</dbReference>
<reference evidence="3" key="1">
    <citation type="submission" date="2017-05" db="UniProtKB">
        <authorList>
            <consortium name="EnsemblMetazoa"/>
        </authorList>
    </citation>
    <scope>IDENTIFICATION</scope>
</reference>
<dbReference type="InterPro" id="IPR052717">
    <property type="entry name" value="Vacuolar_transposase_reg"/>
</dbReference>
<dbReference type="GO" id="GO:0005634">
    <property type="term" value="C:nucleus"/>
    <property type="evidence" value="ECO:0007669"/>
    <property type="project" value="TreeGrafter"/>
</dbReference>
<feature type="domain" description="HAT C-terminal dimerisation" evidence="2">
    <location>
        <begin position="62"/>
        <end position="108"/>
    </location>
</feature>
<dbReference type="GO" id="GO:0006357">
    <property type="term" value="P:regulation of transcription by RNA polymerase II"/>
    <property type="evidence" value="ECO:0007669"/>
    <property type="project" value="TreeGrafter"/>
</dbReference>
<proteinExistence type="predicted"/>
<dbReference type="PANTHER" id="PTHR46169">
    <property type="entry name" value="DNA REPLICATION-RELATED ELEMENT FACTOR, ISOFORM A"/>
    <property type="match status" value="1"/>
</dbReference>
<name>A0A1X7TXR3_AMPQE</name>
<protein>
    <recommendedName>
        <fullName evidence="2">HAT C-terminal dimerisation domain-containing protein</fullName>
    </recommendedName>
</protein>
<dbReference type="SUPFAM" id="SSF53098">
    <property type="entry name" value="Ribonuclease H-like"/>
    <property type="match status" value="1"/>
</dbReference>
<evidence type="ECO:0000313" key="3">
    <source>
        <dbReference type="EnsemblMetazoa" id="Aqu2.1.20082_001"/>
    </source>
</evidence>
<feature type="region of interest" description="Disordered" evidence="1">
    <location>
        <begin position="1"/>
        <end position="20"/>
    </location>
</feature>
<dbReference type="InterPro" id="IPR008906">
    <property type="entry name" value="HATC_C_dom"/>
</dbReference>
<evidence type="ECO:0000256" key="1">
    <source>
        <dbReference type="SAM" id="MobiDB-lite"/>
    </source>
</evidence>
<sequence length="108" mass="12366">MERFKEQDTEETESHPVTIEVEEDGTQEAEVIAAKRKKVKALDYLLGPEVEKNGFTPREEFDSFLAEIEPPRSTSPNLWWKDNHSRFPLVSKVAQCYLNIPATSTPSE</sequence>
<dbReference type="AlphaFoldDB" id="A0A1X7TXR3"/>
<accession>A0A1X7TXR3</accession>
<dbReference type="InParanoid" id="A0A1X7TXR3"/>
<dbReference type="InterPro" id="IPR012337">
    <property type="entry name" value="RNaseH-like_sf"/>
</dbReference>
<dbReference type="GO" id="GO:0046983">
    <property type="term" value="F:protein dimerization activity"/>
    <property type="evidence" value="ECO:0007669"/>
    <property type="project" value="InterPro"/>
</dbReference>
<dbReference type="PANTHER" id="PTHR46169:SF29">
    <property type="entry name" value="DNA REPLICATION-RELATED ELEMENT FACTOR, ISOFORM A"/>
    <property type="match status" value="1"/>
</dbReference>
<organism evidence="3">
    <name type="scientific">Amphimedon queenslandica</name>
    <name type="common">Sponge</name>
    <dbReference type="NCBI Taxonomy" id="400682"/>
    <lineage>
        <taxon>Eukaryota</taxon>
        <taxon>Metazoa</taxon>
        <taxon>Porifera</taxon>
        <taxon>Demospongiae</taxon>
        <taxon>Heteroscleromorpha</taxon>
        <taxon>Haplosclerida</taxon>
        <taxon>Niphatidae</taxon>
        <taxon>Amphimedon</taxon>
    </lineage>
</organism>